<evidence type="ECO:0000256" key="1">
    <source>
        <dbReference type="SAM" id="MobiDB-lite"/>
    </source>
</evidence>
<name>A0A4Y8N794_9BURK</name>
<feature type="compositionally biased region" description="Polar residues" evidence="1">
    <location>
        <begin position="74"/>
        <end position="87"/>
    </location>
</feature>
<organism evidence="3 4">
    <name type="scientific">Paraburkholderia dipogonis</name>
    <dbReference type="NCBI Taxonomy" id="1211383"/>
    <lineage>
        <taxon>Bacteria</taxon>
        <taxon>Pseudomonadati</taxon>
        <taxon>Pseudomonadota</taxon>
        <taxon>Betaproteobacteria</taxon>
        <taxon>Burkholderiales</taxon>
        <taxon>Burkholderiaceae</taxon>
        <taxon>Paraburkholderia</taxon>
    </lineage>
</organism>
<sequence length="169" mass="17100">MMTSLRHTATWTLLAIASCAAPAFAQNAAPNNAAPALPPAATAANGYGLNAQLPANRRAAHRSSEQALLGAPNPYSTDGAQGDTNDAQRAALLDTQRMTVLGGDQAAQPAVGKGKGKGKAPAAANGQLRVAAQPGRPNAAAGVVTPEGAARTTYTDPYASKQGVYRSPW</sequence>
<dbReference type="PROSITE" id="PS51257">
    <property type="entry name" value="PROKAR_LIPOPROTEIN"/>
    <property type="match status" value="1"/>
</dbReference>
<protein>
    <recommendedName>
        <fullName evidence="5">DUF4148 domain-containing protein</fullName>
    </recommendedName>
</protein>
<evidence type="ECO:0000256" key="2">
    <source>
        <dbReference type="SAM" id="SignalP"/>
    </source>
</evidence>
<evidence type="ECO:0000313" key="4">
    <source>
        <dbReference type="Proteomes" id="UP000297385"/>
    </source>
</evidence>
<dbReference type="EMBL" id="SNVI01000001">
    <property type="protein sequence ID" value="TFE45288.1"/>
    <property type="molecule type" value="Genomic_DNA"/>
</dbReference>
<evidence type="ECO:0008006" key="5">
    <source>
        <dbReference type="Google" id="ProtNLM"/>
    </source>
</evidence>
<evidence type="ECO:0000313" key="3">
    <source>
        <dbReference type="EMBL" id="TFE45288.1"/>
    </source>
</evidence>
<gene>
    <name evidence="3" type="ORF">E2553_09865</name>
</gene>
<dbReference type="GeneID" id="97305613"/>
<feature type="signal peptide" evidence="2">
    <location>
        <begin position="1"/>
        <end position="25"/>
    </location>
</feature>
<dbReference type="Proteomes" id="UP000297385">
    <property type="component" value="Unassembled WGS sequence"/>
</dbReference>
<dbReference type="AlphaFoldDB" id="A0A4Y8N794"/>
<feature type="chain" id="PRO_5021344225" description="DUF4148 domain-containing protein" evidence="2">
    <location>
        <begin position="26"/>
        <end position="169"/>
    </location>
</feature>
<keyword evidence="2" id="KW-0732">Signal</keyword>
<comment type="caution">
    <text evidence="3">The sequence shown here is derived from an EMBL/GenBank/DDBJ whole genome shotgun (WGS) entry which is preliminary data.</text>
</comment>
<proteinExistence type="predicted"/>
<dbReference type="RefSeq" id="WP_134457032.1">
    <property type="nucleotide sequence ID" value="NZ_JBHMFL010000107.1"/>
</dbReference>
<reference evidence="3 4" key="1">
    <citation type="submission" date="2019-03" db="EMBL/GenBank/DDBJ databases">
        <title>Complete Genome Sequence of Paraburkholderia dipogonis ICMP 19430T, a Nitrogen-fixing Symbiont of the South African Invasive Legume Dipogon lignosus in New Zealand.</title>
        <authorList>
            <person name="De Meyer S.E."/>
        </authorList>
    </citation>
    <scope>NUCLEOTIDE SEQUENCE [LARGE SCALE GENOMIC DNA]</scope>
    <source>
        <strain evidence="3 4">ICMP 19430</strain>
    </source>
</reference>
<feature type="region of interest" description="Disordered" evidence="1">
    <location>
        <begin position="55"/>
        <end position="88"/>
    </location>
</feature>
<accession>A0A4Y8N794</accession>